<dbReference type="InterPro" id="IPR018497">
    <property type="entry name" value="Peptidase_M13_C"/>
</dbReference>
<evidence type="ECO:0000313" key="2">
    <source>
        <dbReference type="EMBL" id="KAH8020999.1"/>
    </source>
</evidence>
<name>A0A9J6DFY0_RHIMP</name>
<evidence type="ECO:0000259" key="1">
    <source>
        <dbReference type="Pfam" id="PF01431"/>
    </source>
</evidence>
<dbReference type="GO" id="GO:0005886">
    <property type="term" value="C:plasma membrane"/>
    <property type="evidence" value="ECO:0007669"/>
    <property type="project" value="TreeGrafter"/>
</dbReference>
<keyword evidence="3" id="KW-1185">Reference proteome</keyword>
<dbReference type="SUPFAM" id="SSF55486">
    <property type="entry name" value="Metalloproteases ('zincins'), catalytic domain"/>
    <property type="match status" value="1"/>
</dbReference>
<dbReference type="InterPro" id="IPR000718">
    <property type="entry name" value="Peptidase_M13"/>
</dbReference>
<organism evidence="2 3">
    <name type="scientific">Rhipicephalus microplus</name>
    <name type="common">Cattle tick</name>
    <name type="synonym">Boophilus microplus</name>
    <dbReference type="NCBI Taxonomy" id="6941"/>
    <lineage>
        <taxon>Eukaryota</taxon>
        <taxon>Metazoa</taxon>
        <taxon>Ecdysozoa</taxon>
        <taxon>Arthropoda</taxon>
        <taxon>Chelicerata</taxon>
        <taxon>Arachnida</taxon>
        <taxon>Acari</taxon>
        <taxon>Parasitiformes</taxon>
        <taxon>Ixodida</taxon>
        <taxon>Ixodoidea</taxon>
        <taxon>Ixodidae</taxon>
        <taxon>Rhipicephalinae</taxon>
        <taxon>Rhipicephalus</taxon>
        <taxon>Boophilus</taxon>
    </lineage>
</organism>
<dbReference type="PANTHER" id="PTHR11733">
    <property type="entry name" value="ZINC METALLOPROTEASE FAMILY M13 NEPRILYSIN-RELATED"/>
    <property type="match status" value="1"/>
</dbReference>
<protein>
    <recommendedName>
        <fullName evidence="1">Peptidase M13 C-terminal domain-containing protein</fullName>
    </recommendedName>
</protein>
<feature type="domain" description="Peptidase M13 C-terminal" evidence="1">
    <location>
        <begin position="4"/>
        <end position="179"/>
    </location>
</feature>
<dbReference type="Gene3D" id="3.40.390.10">
    <property type="entry name" value="Collagenase (Catalytic Domain)"/>
    <property type="match status" value="1"/>
</dbReference>
<reference evidence="2" key="2">
    <citation type="submission" date="2021-09" db="EMBL/GenBank/DDBJ databases">
        <authorList>
            <person name="Jia N."/>
            <person name="Wang J."/>
            <person name="Shi W."/>
            <person name="Du L."/>
            <person name="Sun Y."/>
            <person name="Zhan W."/>
            <person name="Jiang J."/>
            <person name="Wang Q."/>
            <person name="Zhang B."/>
            <person name="Ji P."/>
            <person name="Sakyi L.B."/>
            <person name="Cui X."/>
            <person name="Yuan T."/>
            <person name="Jiang B."/>
            <person name="Yang W."/>
            <person name="Lam T.T.-Y."/>
            <person name="Chang Q."/>
            <person name="Ding S."/>
            <person name="Wang X."/>
            <person name="Zhu J."/>
            <person name="Ruan X."/>
            <person name="Zhao L."/>
            <person name="Wei J."/>
            <person name="Que T."/>
            <person name="Du C."/>
            <person name="Cheng J."/>
            <person name="Dai P."/>
            <person name="Han X."/>
            <person name="Huang E."/>
            <person name="Gao Y."/>
            <person name="Liu J."/>
            <person name="Shao H."/>
            <person name="Ye R."/>
            <person name="Li L."/>
            <person name="Wei W."/>
            <person name="Wang X."/>
            <person name="Wang C."/>
            <person name="Huo Q."/>
            <person name="Li W."/>
            <person name="Guo W."/>
            <person name="Chen H."/>
            <person name="Chen S."/>
            <person name="Zhou L."/>
            <person name="Zhou L."/>
            <person name="Ni X."/>
            <person name="Tian J."/>
            <person name="Zhou Y."/>
            <person name="Sheng Y."/>
            <person name="Liu T."/>
            <person name="Pan Y."/>
            <person name="Xia L."/>
            <person name="Li J."/>
            <person name="Zhao F."/>
            <person name="Cao W."/>
        </authorList>
    </citation>
    <scope>NUCLEOTIDE SEQUENCE</scope>
    <source>
        <strain evidence="2">Rmic-2018</strain>
        <tissue evidence="2">Larvae</tissue>
    </source>
</reference>
<evidence type="ECO:0000313" key="3">
    <source>
        <dbReference type="Proteomes" id="UP000821866"/>
    </source>
</evidence>
<dbReference type="GO" id="GO:0004222">
    <property type="term" value="F:metalloendopeptidase activity"/>
    <property type="evidence" value="ECO:0007669"/>
    <property type="project" value="InterPro"/>
</dbReference>
<dbReference type="Proteomes" id="UP000821866">
    <property type="component" value="Chromosome 7"/>
</dbReference>
<dbReference type="VEuPathDB" id="VectorBase:LOC119173642"/>
<dbReference type="AlphaFoldDB" id="A0A9J6DFY0"/>
<gene>
    <name evidence="2" type="ORF">HPB51_011555</name>
</gene>
<dbReference type="GO" id="GO:0016485">
    <property type="term" value="P:protein processing"/>
    <property type="evidence" value="ECO:0007669"/>
    <property type="project" value="TreeGrafter"/>
</dbReference>
<reference evidence="2" key="1">
    <citation type="journal article" date="2020" name="Cell">
        <title>Large-Scale Comparative Analyses of Tick Genomes Elucidate Their Genetic Diversity and Vector Capacities.</title>
        <authorList>
            <consortium name="Tick Genome and Microbiome Consortium (TIGMIC)"/>
            <person name="Jia N."/>
            <person name="Wang J."/>
            <person name="Shi W."/>
            <person name="Du L."/>
            <person name="Sun Y."/>
            <person name="Zhan W."/>
            <person name="Jiang J.F."/>
            <person name="Wang Q."/>
            <person name="Zhang B."/>
            <person name="Ji P."/>
            <person name="Bell-Sakyi L."/>
            <person name="Cui X.M."/>
            <person name="Yuan T.T."/>
            <person name="Jiang B.G."/>
            <person name="Yang W.F."/>
            <person name="Lam T.T."/>
            <person name="Chang Q.C."/>
            <person name="Ding S.J."/>
            <person name="Wang X.J."/>
            <person name="Zhu J.G."/>
            <person name="Ruan X.D."/>
            <person name="Zhao L."/>
            <person name="Wei J.T."/>
            <person name="Ye R.Z."/>
            <person name="Que T.C."/>
            <person name="Du C.H."/>
            <person name="Zhou Y.H."/>
            <person name="Cheng J.X."/>
            <person name="Dai P.F."/>
            <person name="Guo W.B."/>
            <person name="Han X.H."/>
            <person name="Huang E.J."/>
            <person name="Li L.F."/>
            <person name="Wei W."/>
            <person name="Gao Y.C."/>
            <person name="Liu J.Z."/>
            <person name="Shao H.Z."/>
            <person name="Wang X."/>
            <person name="Wang C.C."/>
            <person name="Yang T.C."/>
            <person name="Huo Q.B."/>
            <person name="Li W."/>
            <person name="Chen H.Y."/>
            <person name="Chen S.E."/>
            <person name="Zhou L.G."/>
            <person name="Ni X.B."/>
            <person name="Tian J.H."/>
            <person name="Sheng Y."/>
            <person name="Liu T."/>
            <person name="Pan Y.S."/>
            <person name="Xia L.Y."/>
            <person name="Li J."/>
            <person name="Zhao F."/>
            <person name="Cao W.C."/>
        </authorList>
    </citation>
    <scope>NUCLEOTIDE SEQUENCE</scope>
    <source>
        <strain evidence="2">Rmic-2018</strain>
    </source>
</reference>
<sequence length="182" mass="20746">MVVGMGLLLPPFFGTVPAIDYASAGHLAAHEMMHAFDIANRRLDDNYVERDWWTPVSKIEYEKRVLCIRNSLEEELGEVDDVTDSEMMADFIGLSGLYDAYLKAKQVPDVSLELRGIPGVTSDQLFFIAFCYKWCSNLRASQRYPDFNARCNMPLMNMQQFSEAFNCSATARMNPPDKCAFW</sequence>
<dbReference type="PROSITE" id="PS51885">
    <property type="entry name" value="NEPRILYSIN"/>
    <property type="match status" value="1"/>
</dbReference>
<dbReference type="OMA" id="QLRTIHI"/>
<accession>A0A9J6DFY0</accession>
<dbReference type="EMBL" id="JABSTU010000009">
    <property type="protein sequence ID" value="KAH8020999.1"/>
    <property type="molecule type" value="Genomic_DNA"/>
</dbReference>
<dbReference type="OrthoDB" id="6482738at2759"/>
<comment type="caution">
    <text evidence="2">The sequence shown here is derived from an EMBL/GenBank/DDBJ whole genome shotgun (WGS) entry which is preliminary data.</text>
</comment>
<dbReference type="PANTHER" id="PTHR11733:SF241">
    <property type="entry name" value="GH26575P-RELATED"/>
    <property type="match status" value="1"/>
</dbReference>
<dbReference type="Pfam" id="PF01431">
    <property type="entry name" value="Peptidase_M13"/>
    <property type="match status" value="1"/>
</dbReference>
<dbReference type="InterPro" id="IPR024079">
    <property type="entry name" value="MetalloPept_cat_dom_sf"/>
</dbReference>
<proteinExistence type="predicted"/>